<feature type="domain" description="S1 motif" evidence="1">
    <location>
        <begin position="632"/>
        <end position="702"/>
    </location>
</feature>
<dbReference type="Pfam" id="PF00575">
    <property type="entry name" value="S1"/>
    <property type="match status" value="1"/>
</dbReference>
<dbReference type="SUPFAM" id="SSF158832">
    <property type="entry name" value="Tex N-terminal region-like"/>
    <property type="match status" value="1"/>
</dbReference>
<reference evidence="2 3" key="1">
    <citation type="journal article" date="2012" name="Stand. Genomic Sci.">
        <title>Complete genome sequence of the sulfur compounds oxidizing chemolithoautotroph Sulfuricurvum kujiense type strain (YK-1(T)).</title>
        <authorList>
            <person name="Han C."/>
            <person name="Kotsyurbenko O."/>
            <person name="Chertkov O."/>
            <person name="Held B."/>
            <person name="Lapidus A."/>
            <person name="Nolan M."/>
            <person name="Lucas S."/>
            <person name="Hammon N."/>
            <person name="Deshpande S."/>
            <person name="Cheng J.F."/>
            <person name="Tapia R."/>
            <person name="Goodwin L.A."/>
            <person name="Pitluck S."/>
            <person name="Liolios K."/>
            <person name="Pagani I."/>
            <person name="Ivanova N."/>
            <person name="Mavromatis K."/>
            <person name="Mikhailova N."/>
            <person name="Pati A."/>
            <person name="Chen A."/>
            <person name="Palaniappan K."/>
            <person name="Land M."/>
            <person name="Hauser L."/>
            <person name="Chang Y.J."/>
            <person name="Jeffries C.D."/>
            <person name="Brambilla E.M."/>
            <person name="Rohde M."/>
            <person name="Spring S."/>
            <person name="Sikorski J."/>
            <person name="Goker M."/>
            <person name="Woyke T."/>
            <person name="Bristow J."/>
            <person name="Eisen J.A."/>
            <person name="Markowitz V."/>
            <person name="Hugenholtz P."/>
            <person name="Kyrpides N.C."/>
            <person name="Klenk H.P."/>
            <person name="Detter J.C."/>
        </authorList>
    </citation>
    <scope>NUCLEOTIDE SEQUENCE [LARGE SCALE GENOMIC DNA]</scope>
    <source>
        <strain evidence="3">ATCC BAA-921 / DSM 16994 / JCM 11577 / YK-1</strain>
    </source>
</reference>
<dbReference type="GO" id="GO:0003729">
    <property type="term" value="F:mRNA binding"/>
    <property type="evidence" value="ECO:0007669"/>
    <property type="project" value="TreeGrafter"/>
</dbReference>
<dbReference type="InterPro" id="IPR032639">
    <property type="entry name" value="Tex_YqgF"/>
</dbReference>
<dbReference type="InterPro" id="IPR055179">
    <property type="entry name" value="Tex-like_central_region"/>
</dbReference>
<dbReference type="GO" id="GO:0006412">
    <property type="term" value="P:translation"/>
    <property type="evidence" value="ECO:0007669"/>
    <property type="project" value="TreeGrafter"/>
</dbReference>
<evidence type="ECO:0000259" key="1">
    <source>
        <dbReference type="PROSITE" id="PS50126"/>
    </source>
</evidence>
<dbReference type="InterPro" id="IPR018974">
    <property type="entry name" value="Tex-like_N"/>
</dbReference>
<dbReference type="InterPro" id="IPR003029">
    <property type="entry name" value="S1_domain"/>
</dbReference>
<dbReference type="InterPro" id="IPR041692">
    <property type="entry name" value="HHH_9"/>
</dbReference>
<dbReference type="InterPro" id="IPR023323">
    <property type="entry name" value="Tex-like_dom_sf"/>
</dbReference>
<dbReference type="InterPro" id="IPR050437">
    <property type="entry name" value="Ribos_protein_bS1-like"/>
</dbReference>
<gene>
    <name evidence="2" type="ordered locus">Sulku_1279</name>
</gene>
<sequence>MNSLIDLLSQKTALTSKTVSNILKLLEEGSTIPFIARYRKEMTGGATDEQLREFENIYGYSKKLLERKEEVGRLISERAEFSNELRTLLNGASTLQEVEDIYRPFKEKKNTRASVAIASGLEPLADLLESGRLELDEFTKRADSFVKGSVSTREDAIKGAQDIVAERYSDDARERDYWRRQIQEYSSFEIKAAKGMKEEGLFAKLAGKTEKISSIPSHRYLAIMRGVAEKELSVKISMDTDRVENTIARYRIPKHAKSSQSLLLSAYLDGFKRLLFPSLEREIHTMVKEKADTQAINTFGKNLTQLLGSPPVTKRVILGVDPAYRTGCKLAVVDENGTYMDHAVIFPTPPQSDFEKSAQVIKKLSQRYGFNAVAIGNGTGSRETQEFFAKLNRDEGMNLTYTVVSEAGASVYSASKIAQEEYPQLDVTIRGAISIAQRLRDPMAALVKIDPKSLGVGQYQHDVDQKLLEKKLGSVTEDLVNRIGVDPNSASVSLLSYVAGVGTKVARAIVEYREQSGAFKAKQELLKVKGLGAKAYEQCAGFFRIREGRSVLDNTGVHPESYEAANELMKRYELSAITKDQLPKISQELGIGEATLADIVAELRKPGFDPRETLPPIMFRSDLTDIKELREGSIVSGVVRNIADFGAFVDIGLKNDGLIHISQMSDKRISHPLEVLSVNQQLSRIRVIEVDGVKGKVGLSLKDIVI</sequence>
<dbReference type="GO" id="GO:0006139">
    <property type="term" value="P:nucleobase-containing compound metabolic process"/>
    <property type="evidence" value="ECO:0007669"/>
    <property type="project" value="InterPro"/>
</dbReference>
<dbReference type="Pfam" id="PF12836">
    <property type="entry name" value="HHH_3"/>
    <property type="match status" value="1"/>
</dbReference>
<dbReference type="Pfam" id="PF22706">
    <property type="entry name" value="Tex_central_region"/>
    <property type="match status" value="1"/>
</dbReference>
<name>E4TY22_SULKY</name>
<dbReference type="STRING" id="709032.Sulku_1279"/>
<dbReference type="InterPro" id="IPR006641">
    <property type="entry name" value="YqgF/RNaseH-like_dom"/>
</dbReference>
<dbReference type="Gene3D" id="1.10.150.310">
    <property type="entry name" value="Tex RuvX-like domain-like"/>
    <property type="match status" value="1"/>
</dbReference>
<dbReference type="PANTHER" id="PTHR10724">
    <property type="entry name" value="30S RIBOSOMAL PROTEIN S1"/>
    <property type="match status" value="1"/>
</dbReference>
<keyword evidence="3" id="KW-1185">Reference proteome</keyword>
<proteinExistence type="predicted"/>
<dbReference type="InterPro" id="IPR044146">
    <property type="entry name" value="S1_Tex"/>
</dbReference>
<dbReference type="Gene3D" id="1.10.10.650">
    <property type="entry name" value="RuvA domain 2-like"/>
    <property type="match status" value="1"/>
</dbReference>
<dbReference type="PROSITE" id="PS50126">
    <property type="entry name" value="S1"/>
    <property type="match status" value="1"/>
</dbReference>
<dbReference type="GO" id="GO:0005737">
    <property type="term" value="C:cytoplasm"/>
    <property type="evidence" value="ECO:0007669"/>
    <property type="project" value="UniProtKB-ARBA"/>
</dbReference>
<dbReference type="Pfam" id="PF17674">
    <property type="entry name" value="HHH_9"/>
    <property type="match status" value="1"/>
</dbReference>
<dbReference type="FunFam" id="1.10.10.650:FF:000001">
    <property type="entry name" value="S1 RNA-binding domain 1"/>
    <property type="match status" value="1"/>
</dbReference>
<dbReference type="Proteomes" id="UP000008721">
    <property type="component" value="Chromosome"/>
</dbReference>
<dbReference type="Gene3D" id="2.40.50.140">
    <property type="entry name" value="Nucleic acid-binding proteins"/>
    <property type="match status" value="1"/>
</dbReference>
<dbReference type="EMBL" id="CP002355">
    <property type="protein sequence ID" value="ADR33942.1"/>
    <property type="molecule type" value="Genomic_DNA"/>
</dbReference>
<evidence type="ECO:0000313" key="3">
    <source>
        <dbReference type="Proteomes" id="UP000008721"/>
    </source>
</evidence>
<dbReference type="FunFam" id="2.40.50.140:FF:000051">
    <property type="entry name" value="RNA-binding transcriptional accessory protein"/>
    <property type="match status" value="1"/>
</dbReference>
<dbReference type="SUPFAM" id="SSF47781">
    <property type="entry name" value="RuvA domain 2-like"/>
    <property type="match status" value="2"/>
</dbReference>
<dbReference type="InterPro" id="IPR023319">
    <property type="entry name" value="Tex-like_HTH_dom_sf"/>
</dbReference>
<dbReference type="HOGENOM" id="CLU_009833_0_2_7"/>
<dbReference type="eggNOG" id="COG2183">
    <property type="taxonomic scope" value="Bacteria"/>
</dbReference>
<dbReference type="Gene3D" id="3.30.420.140">
    <property type="entry name" value="YqgF/RNase H-like domain"/>
    <property type="match status" value="1"/>
</dbReference>
<dbReference type="SUPFAM" id="SSF53098">
    <property type="entry name" value="Ribonuclease H-like"/>
    <property type="match status" value="1"/>
</dbReference>
<evidence type="ECO:0000313" key="2">
    <source>
        <dbReference type="EMBL" id="ADR33942.1"/>
    </source>
</evidence>
<dbReference type="Gene3D" id="1.10.3500.10">
    <property type="entry name" value="Tex N-terminal region-like"/>
    <property type="match status" value="1"/>
</dbReference>
<organism evidence="2 3">
    <name type="scientific">Sulfuricurvum kujiense (strain ATCC BAA-921 / DSM 16994 / JCM 11577 / YK-1)</name>
    <dbReference type="NCBI Taxonomy" id="709032"/>
    <lineage>
        <taxon>Bacteria</taxon>
        <taxon>Pseudomonadati</taxon>
        <taxon>Campylobacterota</taxon>
        <taxon>Epsilonproteobacteria</taxon>
        <taxon>Campylobacterales</taxon>
        <taxon>Sulfurimonadaceae</taxon>
        <taxon>Sulfuricurvum</taxon>
    </lineage>
</organism>
<dbReference type="InterPro" id="IPR037027">
    <property type="entry name" value="YqgF/RNaseH-like_dom_sf"/>
</dbReference>
<dbReference type="Pfam" id="PF16921">
    <property type="entry name" value="Tex_YqgF"/>
    <property type="match status" value="1"/>
</dbReference>
<dbReference type="RefSeq" id="WP_013460139.1">
    <property type="nucleotide sequence ID" value="NC_014762.1"/>
</dbReference>
<dbReference type="InterPro" id="IPR010994">
    <property type="entry name" value="RuvA_2-like"/>
</dbReference>
<dbReference type="InterPro" id="IPR012337">
    <property type="entry name" value="RNaseH-like_sf"/>
</dbReference>
<dbReference type="SMART" id="SM00316">
    <property type="entry name" value="S1"/>
    <property type="match status" value="1"/>
</dbReference>
<dbReference type="GO" id="GO:0003735">
    <property type="term" value="F:structural constituent of ribosome"/>
    <property type="evidence" value="ECO:0007669"/>
    <property type="project" value="TreeGrafter"/>
</dbReference>
<dbReference type="KEGG" id="sku:Sulku_1279"/>
<dbReference type="SMART" id="SM00732">
    <property type="entry name" value="YqgFc"/>
    <property type="match status" value="1"/>
</dbReference>
<accession>E4TY22</accession>
<dbReference type="OrthoDB" id="9804714at2"/>
<dbReference type="FunFam" id="3.30.420.140:FF:000001">
    <property type="entry name" value="RNA-binding transcriptional accessory protein"/>
    <property type="match status" value="1"/>
</dbReference>
<dbReference type="PANTHER" id="PTHR10724:SF10">
    <property type="entry name" value="S1 RNA-BINDING DOMAIN-CONTAINING PROTEIN 1"/>
    <property type="match status" value="1"/>
</dbReference>
<dbReference type="SUPFAM" id="SSF50249">
    <property type="entry name" value="Nucleic acid-binding proteins"/>
    <property type="match status" value="1"/>
</dbReference>
<dbReference type="AlphaFoldDB" id="E4TY22"/>
<dbReference type="CDD" id="cd05685">
    <property type="entry name" value="S1_Tex"/>
    <property type="match status" value="1"/>
</dbReference>
<dbReference type="Pfam" id="PF09371">
    <property type="entry name" value="Tex_N"/>
    <property type="match status" value="1"/>
</dbReference>
<dbReference type="InterPro" id="IPR012340">
    <property type="entry name" value="NA-bd_OB-fold"/>
</dbReference>
<protein>
    <submittedName>
        <fullName evidence="2">Tex-like protein</fullName>
    </submittedName>
</protein>